<sequence length="476" mass="53817">MDNWILKRALISPNKIAVRDNTHQISFLQLKTIVGRIVSKLGNLIPLNEKRIAIITDNNILGYLMSLSIISFGASIVFLNKRLSNAELNWQLNNAGVRYCLIDDLCLKKVNLNCNVIYFNDIKTSNGNPKVKLKEKFDVNDIASIMFTSGTTGFSKACLQSFKNHLSSAISTGINLNLSSDDEWLCVVPIFHISGFSIILRGLIYGFSVRLVNHFNENDINNILSVEPITIISVVPYMLRKMLNKLTTTYQNKFRFMFVGGAPIDKFTLHKCLLNKIPVVQSYGMTETCSNIISLNFDSIENKLGSIGKPLFLTQYKLGKDNELLIKTPALISGYLNCNINKYLSNGWYRTGDIAHVDKEGFIYIDGRKSELIISGGENIFPSEIENVLLKKDNIVNVAVIGLQDEKWGEVPVAFVQYEGDLNKRDLVEYCKKEIGEYKIPKKFYKVDCLPINSSGKLQKFKIKEFLNDFISNEIK</sequence>
<comment type="pathway">
    <text evidence="5">Quinol/quinone metabolism; menaquinone biosynthesis.</text>
</comment>
<dbReference type="PROSITE" id="PS00455">
    <property type="entry name" value="AMP_BINDING"/>
    <property type="match status" value="1"/>
</dbReference>
<comment type="caution">
    <text evidence="9">The sequence shown here is derived from an EMBL/GenBank/DDBJ whole genome shotgun (WGS) entry which is preliminary data.</text>
</comment>
<dbReference type="InterPro" id="IPR020845">
    <property type="entry name" value="AMP-binding_CS"/>
</dbReference>
<comment type="function">
    <text evidence="5">Converts 2-succinylbenzoate (OSB) to 2-succinylbenzoyl-CoA (OSB-CoA).</text>
</comment>
<organism evidence="9 10">
    <name type="scientific">Candidatus Gallilactobacillus intestinavium</name>
    <dbReference type="NCBI Taxonomy" id="2840838"/>
    <lineage>
        <taxon>Bacteria</taxon>
        <taxon>Bacillati</taxon>
        <taxon>Bacillota</taxon>
        <taxon>Bacilli</taxon>
        <taxon>Lactobacillales</taxon>
        <taxon>Lactobacillaceae</taxon>
        <taxon>Lactobacillaceae incertae sedis</taxon>
        <taxon>Candidatus Gallilactobacillus</taxon>
    </lineage>
</organism>
<proteinExistence type="inferred from homology"/>
<comment type="similarity">
    <text evidence="5">Belongs to the ATP-dependent AMP-binding enzyme family. MenE subfamily.</text>
</comment>
<reference evidence="9" key="1">
    <citation type="submission" date="2020-10" db="EMBL/GenBank/DDBJ databases">
        <authorList>
            <person name="Gilroy R."/>
        </authorList>
    </citation>
    <scope>NUCLEOTIDE SEQUENCE</scope>
    <source>
        <strain evidence="9">C6-149</strain>
    </source>
</reference>
<dbReference type="InterPro" id="IPR025110">
    <property type="entry name" value="AMP-bd_C"/>
</dbReference>
<evidence type="ECO:0000256" key="2">
    <source>
        <dbReference type="ARBA" id="ARBA00022598"/>
    </source>
</evidence>
<keyword evidence="2 5" id="KW-0436">Ligase</keyword>
<dbReference type="EMBL" id="JADIMP010000063">
    <property type="protein sequence ID" value="MBO8441591.1"/>
    <property type="molecule type" value="Genomic_DNA"/>
</dbReference>
<dbReference type="Pfam" id="PF13193">
    <property type="entry name" value="AMP-binding_C"/>
    <property type="match status" value="1"/>
</dbReference>
<dbReference type="PANTHER" id="PTHR43201:SF5">
    <property type="entry name" value="MEDIUM-CHAIN ACYL-COA LIGASE ACSF2, MITOCHONDRIAL"/>
    <property type="match status" value="1"/>
</dbReference>
<reference evidence="9" key="2">
    <citation type="journal article" date="2021" name="PeerJ">
        <title>Extensive microbial diversity within the chicken gut microbiome revealed by metagenomics and culture.</title>
        <authorList>
            <person name="Gilroy R."/>
            <person name="Ravi A."/>
            <person name="Getino M."/>
            <person name="Pursley I."/>
            <person name="Horton D.L."/>
            <person name="Alikhan N.F."/>
            <person name="Baker D."/>
            <person name="Gharbi K."/>
            <person name="Hall N."/>
            <person name="Watson M."/>
            <person name="Adriaenssens E.M."/>
            <person name="Foster-Nyarko E."/>
            <person name="Jarju S."/>
            <person name="Secka A."/>
            <person name="Antonio M."/>
            <person name="Oren A."/>
            <person name="Chaudhuri R.R."/>
            <person name="La Ragione R."/>
            <person name="Hildebrand F."/>
            <person name="Pallen M.J."/>
        </authorList>
    </citation>
    <scope>NUCLEOTIDE SEQUENCE</scope>
    <source>
        <strain evidence="9">C6-149</strain>
    </source>
</reference>
<evidence type="ECO:0000256" key="5">
    <source>
        <dbReference type="HAMAP-Rule" id="MF_00731"/>
    </source>
</evidence>
<dbReference type="Gene3D" id="3.40.50.12780">
    <property type="entry name" value="N-terminal domain of ligase-like"/>
    <property type="match status" value="1"/>
</dbReference>
<dbReference type="InterPro" id="IPR042099">
    <property type="entry name" value="ANL_N_sf"/>
</dbReference>
<keyword evidence="6" id="KW-0812">Transmembrane</keyword>
<dbReference type="Gene3D" id="3.30.300.30">
    <property type="match status" value="1"/>
</dbReference>
<feature type="transmembrane region" description="Helical" evidence="6">
    <location>
        <begin position="60"/>
        <end position="79"/>
    </location>
</feature>
<dbReference type="HAMAP" id="MF_00731">
    <property type="entry name" value="MenE"/>
    <property type="match status" value="1"/>
</dbReference>
<dbReference type="NCBIfam" id="TIGR01923">
    <property type="entry name" value="menE"/>
    <property type="match status" value="1"/>
</dbReference>
<evidence type="ECO:0000256" key="3">
    <source>
        <dbReference type="ARBA" id="ARBA00022741"/>
    </source>
</evidence>
<evidence type="ECO:0000313" key="9">
    <source>
        <dbReference type="EMBL" id="MBO8441591.1"/>
    </source>
</evidence>
<evidence type="ECO:0000259" key="8">
    <source>
        <dbReference type="Pfam" id="PF13193"/>
    </source>
</evidence>
<dbReference type="Proteomes" id="UP000823614">
    <property type="component" value="Unassembled WGS sequence"/>
</dbReference>
<dbReference type="GO" id="GO:0008756">
    <property type="term" value="F:o-succinylbenzoate-CoA ligase activity"/>
    <property type="evidence" value="ECO:0007669"/>
    <property type="project" value="UniProtKB-UniRule"/>
</dbReference>
<evidence type="ECO:0000259" key="7">
    <source>
        <dbReference type="Pfam" id="PF00501"/>
    </source>
</evidence>
<dbReference type="InterPro" id="IPR010192">
    <property type="entry name" value="MenE"/>
</dbReference>
<dbReference type="InterPro" id="IPR000873">
    <property type="entry name" value="AMP-dep_synth/lig_dom"/>
</dbReference>
<keyword evidence="4 5" id="KW-0067">ATP-binding</keyword>
<dbReference type="AlphaFoldDB" id="A0A9D9E5L0"/>
<keyword evidence="1 5" id="KW-0474">Menaquinone biosynthesis</keyword>
<gene>
    <name evidence="5 9" type="primary">menE</name>
    <name evidence="9" type="ORF">IAA89_03990</name>
</gene>
<dbReference type="GO" id="GO:0005524">
    <property type="term" value="F:ATP binding"/>
    <property type="evidence" value="ECO:0007669"/>
    <property type="project" value="UniProtKB-KW"/>
</dbReference>
<dbReference type="GO" id="GO:0006631">
    <property type="term" value="P:fatty acid metabolic process"/>
    <property type="evidence" value="ECO:0007669"/>
    <property type="project" value="TreeGrafter"/>
</dbReference>
<evidence type="ECO:0000256" key="1">
    <source>
        <dbReference type="ARBA" id="ARBA00022428"/>
    </source>
</evidence>
<name>A0A9D9E5L0_9LACO</name>
<dbReference type="Pfam" id="PF00501">
    <property type="entry name" value="AMP-binding"/>
    <property type="match status" value="1"/>
</dbReference>
<evidence type="ECO:0000256" key="6">
    <source>
        <dbReference type="SAM" id="Phobius"/>
    </source>
</evidence>
<keyword evidence="6" id="KW-0472">Membrane</keyword>
<comment type="catalytic activity">
    <reaction evidence="5">
        <text>2-succinylbenzoate + ATP + CoA = 2-succinylbenzoyl-CoA + AMP + diphosphate</text>
        <dbReference type="Rhea" id="RHEA:17009"/>
        <dbReference type="ChEBI" id="CHEBI:18325"/>
        <dbReference type="ChEBI" id="CHEBI:30616"/>
        <dbReference type="ChEBI" id="CHEBI:33019"/>
        <dbReference type="ChEBI" id="CHEBI:57287"/>
        <dbReference type="ChEBI" id="CHEBI:57364"/>
        <dbReference type="ChEBI" id="CHEBI:456215"/>
        <dbReference type="EC" id="6.2.1.26"/>
    </reaction>
</comment>
<dbReference type="PANTHER" id="PTHR43201">
    <property type="entry name" value="ACYL-COA SYNTHETASE"/>
    <property type="match status" value="1"/>
</dbReference>
<keyword evidence="6" id="KW-1133">Transmembrane helix</keyword>
<evidence type="ECO:0000256" key="4">
    <source>
        <dbReference type="ARBA" id="ARBA00022840"/>
    </source>
</evidence>
<dbReference type="SUPFAM" id="SSF56801">
    <property type="entry name" value="Acetyl-CoA synthetase-like"/>
    <property type="match status" value="1"/>
</dbReference>
<evidence type="ECO:0000313" key="10">
    <source>
        <dbReference type="Proteomes" id="UP000823614"/>
    </source>
</evidence>
<feature type="domain" description="AMP-dependent synthetase/ligase" evidence="7">
    <location>
        <begin position="12"/>
        <end position="336"/>
    </location>
</feature>
<dbReference type="InterPro" id="IPR045851">
    <property type="entry name" value="AMP-bd_C_sf"/>
</dbReference>
<keyword evidence="3 5" id="KW-0547">Nucleotide-binding</keyword>
<feature type="domain" description="AMP-binding enzyme C-terminal" evidence="8">
    <location>
        <begin position="384"/>
        <end position="457"/>
    </location>
</feature>
<accession>A0A9D9E5L0</accession>
<protein>
    <recommendedName>
        <fullName evidence="5">2-succinylbenzoate--CoA ligase</fullName>
        <ecNumber evidence="5">6.2.1.26</ecNumber>
    </recommendedName>
    <alternativeName>
        <fullName evidence="5">o-succinylbenzoyl-CoA synthetase</fullName>
        <shortName evidence="5">OSB-CoA synthetase</shortName>
    </alternativeName>
</protein>
<dbReference type="GO" id="GO:0031956">
    <property type="term" value="F:medium-chain fatty acid-CoA ligase activity"/>
    <property type="evidence" value="ECO:0007669"/>
    <property type="project" value="TreeGrafter"/>
</dbReference>
<comment type="pathway">
    <text evidence="5">Quinol/quinone metabolism; 1,4-dihydroxy-2-naphthoate biosynthesis; 1,4-dihydroxy-2-naphthoate from chorismate: step 5/7.</text>
</comment>
<dbReference type="EC" id="6.2.1.26" evidence="5"/>
<dbReference type="GO" id="GO:0009234">
    <property type="term" value="P:menaquinone biosynthetic process"/>
    <property type="evidence" value="ECO:0007669"/>
    <property type="project" value="UniProtKB-UniRule"/>
</dbReference>